<protein>
    <submittedName>
        <fullName evidence="2">HET-domain-containing protein</fullName>
    </submittedName>
</protein>
<dbReference type="EMBL" id="MU001510">
    <property type="protein sequence ID" value="KAF2439172.1"/>
    <property type="molecule type" value="Genomic_DNA"/>
</dbReference>
<organism evidence="2 3">
    <name type="scientific">Karstenula rhodostoma CBS 690.94</name>
    <dbReference type="NCBI Taxonomy" id="1392251"/>
    <lineage>
        <taxon>Eukaryota</taxon>
        <taxon>Fungi</taxon>
        <taxon>Dikarya</taxon>
        <taxon>Ascomycota</taxon>
        <taxon>Pezizomycotina</taxon>
        <taxon>Dothideomycetes</taxon>
        <taxon>Pleosporomycetidae</taxon>
        <taxon>Pleosporales</taxon>
        <taxon>Massarineae</taxon>
        <taxon>Didymosphaeriaceae</taxon>
        <taxon>Karstenula</taxon>
    </lineage>
</organism>
<feature type="domain" description="Heterokaryon incompatibility" evidence="1">
    <location>
        <begin position="23"/>
        <end position="166"/>
    </location>
</feature>
<dbReference type="Proteomes" id="UP000799764">
    <property type="component" value="Unassembled WGS sequence"/>
</dbReference>
<evidence type="ECO:0000313" key="2">
    <source>
        <dbReference type="EMBL" id="KAF2439172.1"/>
    </source>
</evidence>
<proteinExistence type="predicted"/>
<evidence type="ECO:0000313" key="3">
    <source>
        <dbReference type="Proteomes" id="UP000799764"/>
    </source>
</evidence>
<dbReference type="Pfam" id="PF06985">
    <property type="entry name" value="HET"/>
    <property type="match status" value="1"/>
</dbReference>
<dbReference type="InterPro" id="IPR010730">
    <property type="entry name" value="HET"/>
</dbReference>
<dbReference type="PANTHER" id="PTHR10622">
    <property type="entry name" value="HET DOMAIN-CONTAINING PROTEIN"/>
    <property type="match status" value="1"/>
</dbReference>
<evidence type="ECO:0000259" key="1">
    <source>
        <dbReference type="Pfam" id="PF06985"/>
    </source>
</evidence>
<keyword evidence="3" id="KW-1185">Reference proteome</keyword>
<dbReference type="OrthoDB" id="674604at2759"/>
<name>A0A9P4P8D0_9PLEO</name>
<accession>A0A9P4P8D0</accession>
<sequence>MRLLNASTIRLESFYNEATTPSYAILSHTWGEEEVSFQDLEHVGTHLESTRASSLLRSQGFYKILKCCERALADGLQYAWVDTCCIDKTSSAELSESINSMFKWYKNAIICYAYLDDIDDSIAIRAGGTTSDSDGSSDADSQGGKSLNVSYLATARWFTRGWTLQELIAPREVIFFAHAWDVLGVKTMMLHILEQITGIDEPALREGRWDGISVAQRMSWAKKRQTTRTEDIAYCLLGIST</sequence>
<gene>
    <name evidence="2" type="ORF">P171DRAFT_458278</name>
</gene>
<comment type="caution">
    <text evidence="2">The sequence shown here is derived from an EMBL/GenBank/DDBJ whole genome shotgun (WGS) entry which is preliminary data.</text>
</comment>
<dbReference type="PANTHER" id="PTHR10622:SF10">
    <property type="entry name" value="HET DOMAIN-CONTAINING PROTEIN"/>
    <property type="match status" value="1"/>
</dbReference>
<dbReference type="AlphaFoldDB" id="A0A9P4P8D0"/>
<reference evidence="2" key="1">
    <citation type="journal article" date="2020" name="Stud. Mycol.">
        <title>101 Dothideomycetes genomes: a test case for predicting lifestyles and emergence of pathogens.</title>
        <authorList>
            <person name="Haridas S."/>
            <person name="Albert R."/>
            <person name="Binder M."/>
            <person name="Bloem J."/>
            <person name="Labutti K."/>
            <person name="Salamov A."/>
            <person name="Andreopoulos B."/>
            <person name="Baker S."/>
            <person name="Barry K."/>
            <person name="Bills G."/>
            <person name="Bluhm B."/>
            <person name="Cannon C."/>
            <person name="Castanera R."/>
            <person name="Culley D."/>
            <person name="Daum C."/>
            <person name="Ezra D."/>
            <person name="Gonzalez J."/>
            <person name="Henrissat B."/>
            <person name="Kuo A."/>
            <person name="Liang C."/>
            <person name="Lipzen A."/>
            <person name="Lutzoni F."/>
            <person name="Magnuson J."/>
            <person name="Mondo S."/>
            <person name="Nolan M."/>
            <person name="Ohm R."/>
            <person name="Pangilinan J."/>
            <person name="Park H.-J."/>
            <person name="Ramirez L."/>
            <person name="Alfaro M."/>
            <person name="Sun H."/>
            <person name="Tritt A."/>
            <person name="Yoshinaga Y."/>
            <person name="Zwiers L.-H."/>
            <person name="Turgeon B."/>
            <person name="Goodwin S."/>
            <person name="Spatafora J."/>
            <person name="Crous P."/>
            <person name="Grigoriev I."/>
        </authorList>
    </citation>
    <scope>NUCLEOTIDE SEQUENCE</scope>
    <source>
        <strain evidence="2">CBS 690.94</strain>
    </source>
</reference>